<evidence type="ECO:0000313" key="3">
    <source>
        <dbReference type="Proteomes" id="UP001235840"/>
    </source>
</evidence>
<dbReference type="CDD" id="cd24070">
    <property type="entry name" value="ASKHA_NBD_ROK_AlsK"/>
    <property type="match status" value="1"/>
</dbReference>
<evidence type="ECO:0000313" key="2">
    <source>
        <dbReference type="EMBL" id="MDQ0166236.1"/>
    </source>
</evidence>
<dbReference type="SUPFAM" id="SSF53067">
    <property type="entry name" value="Actin-like ATPase domain"/>
    <property type="match status" value="1"/>
</dbReference>
<dbReference type="EC" id="2.7.1.55" evidence="2"/>
<organism evidence="2 3">
    <name type="scientific">Caldalkalibacillus horti</name>
    <dbReference type="NCBI Taxonomy" id="77523"/>
    <lineage>
        <taxon>Bacteria</taxon>
        <taxon>Bacillati</taxon>
        <taxon>Bacillota</taxon>
        <taxon>Bacilli</taxon>
        <taxon>Bacillales</taxon>
        <taxon>Bacillaceae</taxon>
        <taxon>Caldalkalibacillus</taxon>
    </lineage>
</organism>
<reference evidence="2 3" key="1">
    <citation type="submission" date="2023-07" db="EMBL/GenBank/DDBJ databases">
        <title>Genomic Encyclopedia of Type Strains, Phase IV (KMG-IV): sequencing the most valuable type-strain genomes for metagenomic binning, comparative biology and taxonomic classification.</title>
        <authorList>
            <person name="Goeker M."/>
        </authorList>
    </citation>
    <scope>NUCLEOTIDE SEQUENCE [LARGE SCALE GENOMIC DNA]</scope>
    <source>
        <strain evidence="2 3">DSM 12751</strain>
    </source>
</reference>
<dbReference type="EMBL" id="JAUSTY010000007">
    <property type="protein sequence ID" value="MDQ0166236.1"/>
    <property type="molecule type" value="Genomic_DNA"/>
</dbReference>
<dbReference type="Proteomes" id="UP001235840">
    <property type="component" value="Unassembled WGS sequence"/>
</dbReference>
<comment type="caution">
    <text evidence="2">The sequence shown here is derived from an EMBL/GenBank/DDBJ whole genome shotgun (WGS) entry which is preliminary data.</text>
</comment>
<dbReference type="GO" id="GO:0008787">
    <property type="term" value="F:D-allose kinase activity"/>
    <property type="evidence" value="ECO:0007669"/>
    <property type="project" value="UniProtKB-EC"/>
</dbReference>
<gene>
    <name evidence="2" type="ORF">J2S11_002137</name>
</gene>
<accession>A0ABT9VZ17</accession>
<dbReference type="PANTHER" id="PTHR18964:SF174">
    <property type="entry name" value="D-ALLOSE KINASE-RELATED"/>
    <property type="match status" value="1"/>
</dbReference>
<proteinExistence type="inferred from homology"/>
<sequence>MQRQDKSYVIGVDIGGTHIRIGAVASDNSLSFFQKHKVYEVIDVDQPIESLIFFLDAYIQENLRIEQVLAVGMGFPSIISKDKKSIHSTPNLECLSNTNIVDRIEAFFSIPVFIENDVNYLLQFEIAKRDIGEQDIVLGFYIGTGFGNSIYINQQFLEGKNGAAAELGHIPVMGNEEICQCGNVGCIEMHASGKALVALHKKYFSDVPFHQVFAKYGSDSKIDAFIRALAVPIATEINIFDPHLVMIGGGVISMEQFPKERLEYHIQSYCRKPYPAQGLKMEYAEDTNAAGILGAATAIFKKLGVS</sequence>
<dbReference type="Gene3D" id="3.30.420.40">
    <property type="match status" value="2"/>
</dbReference>
<keyword evidence="2" id="KW-0808">Transferase</keyword>
<protein>
    <submittedName>
        <fullName evidence="2">Allose kinase</fullName>
        <ecNumber evidence="2">2.7.1.55</ecNumber>
    </submittedName>
</protein>
<dbReference type="RefSeq" id="WP_307394271.1">
    <property type="nucleotide sequence ID" value="NZ_BAAADK010000048.1"/>
</dbReference>
<keyword evidence="2" id="KW-0418">Kinase</keyword>
<dbReference type="InterPro" id="IPR043129">
    <property type="entry name" value="ATPase_NBD"/>
</dbReference>
<dbReference type="NCBIfam" id="NF007251">
    <property type="entry name" value="PRK09698.1"/>
    <property type="match status" value="1"/>
</dbReference>
<keyword evidence="3" id="KW-1185">Reference proteome</keyword>
<evidence type="ECO:0000256" key="1">
    <source>
        <dbReference type="ARBA" id="ARBA00006479"/>
    </source>
</evidence>
<comment type="similarity">
    <text evidence="1">Belongs to the ROK (NagC/XylR) family.</text>
</comment>
<name>A0ABT9VZ17_9BACI</name>
<dbReference type="PANTHER" id="PTHR18964">
    <property type="entry name" value="ROK (REPRESSOR, ORF, KINASE) FAMILY"/>
    <property type="match status" value="1"/>
</dbReference>
<dbReference type="Pfam" id="PF00480">
    <property type="entry name" value="ROK"/>
    <property type="match status" value="1"/>
</dbReference>
<dbReference type="InterPro" id="IPR000600">
    <property type="entry name" value="ROK"/>
</dbReference>